<dbReference type="GeneID" id="36409600"/>
<proteinExistence type="predicted"/>
<protein>
    <submittedName>
        <fullName evidence="1">Uncharacterized protein</fullName>
    </submittedName>
</protein>
<dbReference type="RefSeq" id="XP_024578012.1">
    <property type="nucleotide sequence ID" value="XM_024727434.2"/>
</dbReference>
<organism evidence="1 2">
    <name type="scientific">Plasmopara halstedii</name>
    <name type="common">Downy mildew of sunflower</name>
    <dbReference type="NCBI Taxonomy" id="4781"/>
    <lineage>
        <taxon>Eukaryota</taxon>
        <taxon>Sar</taxon>
        <taxon>Stramenopiles</taxon>
        <taxon>Oomycota</taxon>
        <taxon>Peronosporomycetes</taxon>
        <taxon>Peronosporales</taxon>
        <taxon>Peronosporaceae</taxon>
        <taxon>Plasmopara</taxon>
    </lineage>
</organism>
<accession>A0A0N7L5J4</accession>
<dbReference type="AlphaFoldDB" id="A0A0N7L5J4"/>
<evidence type="ECO:0000313" key="1">
    <source>
        <dbReference type="EMBL" id="CEG41643.1"/>
    </source>
</evidence>
<dbReference type="Proteomes" id="UP000054928">
    <property type="component" value="Unassembled WGS sequence"/>
</dbReference>
<keyword evidence="2" id="KW-1185">Reference proteome</keyword>
<dbReference type="EMBL" id="CCYD01000553">
    <property type="protein sequence ID" value="CEG41643.1"/>
    <property type="molecule type" value="Genomic_DNA"/>
</dbReference>
<evidence type="ECO:0000313" key="2">
    <source>
        <dbReference type="Proteomes" id="UP000054928"/>
    </source>
</evidence>
<sequence length="67" mass="7699">MSKVIRCMFITKVWFYCTTEEIELCLNQEPAWSAKLPQPNAVIATHDHHSVGLVDLKLGQLCDKPYH</sequence>
<reference evidence="2" key="1">
    <citation type="submission" date="2014-09" db="EMBL/GenBank/DDBJ databases">
        <authorList>
            <person name="Sharma Rahul"/>
            <person name="Thines Marco"/>
        </authorList>
    </citation>
    <scope>NUCLEOTIDE SEQUENCE [LARGE SCALE GENOMIC DNA]</scope>
</reference>
<name>A0A0N7L5J4_PLAHL</name>